<sequence>MSFGGSVQAMITTLKNNEKMRSKRGNFKKTVHSSGYSKQKPEYDFPEVTPQMLNEIKERMQRERKRRTFKVVALTIILFLGLAYLVYVELK</sequence>
<keyword evidence="2" id="KW-0472">Membrane</keyword>
<keyword evidence="4" id="KW-1185">Reference proteome</keyword>
<evidence type="ECO:0000313" key="4">
    <source>
        <dbReference type="Proteomes" id="UP001529085"/>
    </source>
</evidence>
<evidence type="ECO:0000313" key="3">
    <source>
        <dbReference type="EMBL" id="MDG4714736.1"/>
    </source>
</evidence>
<protein>
    <submittedName>
        <fullName evidence="3">Uncharacterized protein</fullName>
    </submittedName>
</protein>
<name>A0ABT6FY84_9FLAO</name>
<feature type="region of interest" description="Disordered" evidence="1">
    <location>
        <begin position="21"/>
        <end position="43"/>
    </location>
</feature>
<organism evidence="3 4">
    <name type="scientific">Winogradskyella marincola</name>
    <dbReference type="NCBI Taxonomy" id="3037795"/>
    <lineage>
        <taxon>Bacteria</taxon>
        <taxon>Pseudomonadati</taxon>
        <taxon>Bacteroidota</taxon>
        <taxon>Flavobacteriia</taxon>
        <taxon>Flavobacteriales</taxon>
        <taxon>Flavobacteriaceae</taxon>
        <taxon>Winogradskyella</taxon>
    </lineage>
</organism>
<dbReference type="EMBL" id="JARSBN010000001">
    <property type="protein sequence ID" value="MDG4714736.1"/>
    <property type="molecule type" value="Genomic_DNA"/>
</dbReference>
<reference evidence="3 4" key="1">
    <citation type="submission" date="2023-03" db="EMBL/GenBank/DDBJ databases">
        <title>Strain YYF002 represents a novel species in the genus Winogradskyella isolated from seawater.</title>
        <authorList>
            <person name="Fu Z.-Y."/>
        </authorList>
    </citation>
    <scope>NUCLEOTIDE SEQUENCE [LARGE SCALE GENOMIC DNA]</scope>
    <source>
        <strain evidence="3 4">YYF002</strain>
    </source>
</reference>
<feature type="transmembrane region" description="Helical" evidence="2">
    <location>
        <begin position="69"/>
        <end position="87"/>
    </location>
</feature>
<evidence type="ECO:0000256" key="2">
    <source>
        <dbReference type="SAM" id="Phobius"/>
    </source>
</evidence>
<accession>A0ABT6FY84</accession>
<keyword evidence="2" id="KW-1133">Transmembrane helix</keyword>
<proteinExistence type="predicted"/>
<dbReference type="Proteomes" id="UP001529085">
    <property type="component" value="Unassembled WGS sequence"/>
</dbReference>
<keyword evidence="2" id="KW-0812">Transmembrane</keyword>
<feature type="compositionally biased region" description="Basic residues" evidence="1">
    <location>
        <begin position="21"/>
        <end position="31"/>
    </location>
</feature>
<gene>
    <name evidence="3" type="ORF">P7122_02545</name>
</gene>
<evidence type="ECO:0000256" key="1">
    <source>
        <dbReference type="SAM" id="MobiDB-lite"/>
    </source>
</evidence>
<comment type="caution">
    <text evidence="3">The sequence shown here is derived from an EMBL/GenBank/DDBJ whole genome shotgun (WGS) entry which is preliminary data.</text>
</comment>
<dbReference type="RefSeq" id="WP_278004203.1">
    <property type="nucleotide sequence ID" value="NZ_JARSBN010000001.1"/>
</dbReference>